<dbReference type="Proteomes" id="UP000327013">
    <property type="component" value="Unassembled WGS sequence"/>
</dbReference>
<protein>
    <submittedName>
        <fullName evidence="2">Uncharacterized protein</fullName>
    </submittedName>
</protein>
<evidence type="ECO:0000313" key="3">
    <source>
        <dbReference type="Proteomes" id="UP000327013"/>
    </source>
</evidence>
<proteinExistence type="predicted"/>
<dbReference type="AlphaFoldDB" id="A0A5N6KPC3"/>
<reference evidence="2 3" key="1">
    <citation type="submission" date="2019-06" db="EMBL/GenBank/DDBJ databases">
        <title>A chromosomal-level reference genome of Carpinus fangiana (Coryloideae, Betulaceae).</title>
        <authorList>
            <person name="Yang X."/>
            <person name="Wang Z."/>
            <person name="Zhang L."/>
            <person name="Hao G."/>
            <person name="Liu J."/>
            <person name="Yang Y."/>
        </authorList>
    </citation>
    <scope>NUCLEOTIDE SEQUENCE [LARGE SCALE GENOMIC DNA]</scope>
    <source>
        <strain evidence="2">Cfa_2016G</strain>
        <tissue evidence="2">Leaf</tissue>
    </source>
</reference>
<keyword evidence="3" id="KW-1185">Reference proteome</keyword>
<feature type="compositionally biased region" description="Basic and acidic residues" evidence="1">
    <location>
        <begin position="19"/>
        <end position="61"/>
    </location>
</feature>
<accession>A0A5N6KPC3</accession>
<dbReference type="EMBL" id="VIBQ01000009">
    <property type="protein sequence ID" value="KAB8336935.1"/>
    <property type="molecule type" value="Genomic_DNA"/>
</dbReference>
<evidence type="ECO:0000313" key="2">
    <source>
        <dbReference type="EMBL" id="KAB8336935.1"/>
    </source>
</evidence>
<evidence type="ECO:0000256" key="1">
    <source>
        <dbReference type="SAM" id="MobiDB-lite"/>
    </source>
</evidence>
<organism evidence="2 3">
    <name type="scientific">Carpinus fangiana</name>
    <dbReference type="NCBI Taxonomy" id="176857"/>
    <lineage>
        <taxon>Eukaryota</taxon>
        <taxon>Viridiplantae</taxon>
        <taxon>Streptophyta</taxon>
        <taxon>Embryophyta</taxon>
        <taxon>Tracheophyta</taxon>
        <taxon>Spermatophyta</taxon>
        <taxon>Magnoliopsida</taxon>
        <taxon>eudicotyledons</taxon>
        <taxon>Gunneridae</taxon>
        <taxon>Pentapetalae</taxon>
        <taxon>rosids</taxon>
        <taxon>fabids</taxon>
        <taxon>Fagales</taxon>
        <taxon>Betulaceae</taxon>
        <taxon>Carpinus</taxon>
    </lineage>
</organism>
<name>A0A5N6KPC3_9ROSI</name>
<feature type="region of interest" description="Disordered" evidence="1">
    <location>
        <begin position="1"/>
        <end position="61"/>
    </location>
</feature>
<comment type="caution">
    <text evidence="2">The sequence shown here is derived from an EMBL/GenBank/DDBJ whole genome shotgun (WGS) entry which is preliminary data.</text>
</comment>
<sequence length="209" mass="21889">MGGVERLVAQHQSPTSGRGEQRSTGRESGREGMTREWRRTRCREERKRAQAERRGEAEPCEHSCLSITSRRGVRAACSAAQATEARDAPPTKASKLRRLTALAPPRGGQDLVMTWGSGQLSCAASRVARCLPGDPSPGLPSTAAACMLSRAMPCRSHVNASSGCSTSRPPPPPAANTATPDLAVPVATVSNRPSSRCCATSLGAEGADA</sequence>
<gene>
    <name evidence="2" type="ORF">FH972_021240</name>
</gene>
<feature type="region of interest" description="Disordered" evidence="1">
    <location>
        <begin position="159"/>
        <end position="182"/>
    </location>
</feature>